<dbReference type="Pfam" id="PF00543">
    <property type="entry name" value="P-II"/>
    <property type="match status" value="1"/>
</dbReference>
<dbReference type="InterPro" id="IPR002187">
    <property type="entry name" value="N-reg_PII"/>
</dbReference>
<proteinExistence type="predicted"/>
<name>A0A6S6R3C3_9FIRM</name>
<dbReference type="InterPro" id="IPR011322">
    <property type="entry name" value="N-reg_PII-like_a/b"/>
</dbReference>
<dbReference type="GO" id="GO:0030234">
    <property type="term" value="F:enzyme regulator activity"/>
    <property type="evidence" value="ECO:0007669"/>
    <property type="project" value="InterPro"/>
</dbReference>
<reference evidence="1 2" key="1">
    <citation type="journal article" date="2016" name="Int. J. Syst. Evol. Microbiol.">
        <title>Descriptions of Anaerotaenia torta gen. nov., sp. nov. and Anaerocolumna cellulosilytica gen. nov., sp. nov. isolated from a methanogenic reactor of cattle waste.</title>
        <authorList>
            <person name="Uek A."/>
            <person name="Ohtaki Y."/>
            <person name="Kaku N."/>
            <person name="Ueki K."/>
        </authorList>
    </citation>
    <scope>NUCLEOTIDE SEQUENCE [LARGE SCALE GENOMIC DNA]</scope>
    <source>
        <strain evidence="1 2">SN021</strain>
    </source>
</reference>
<dbReference type="InterPro" id="IPR015867">
    <property type="entry name" value="N-reg_PII/ATP_PRibTrfase_C"/>
</dbReference>
<dbReference type="KEGG" id="acel:acsn021_21260"/>
<accession>A0A6S6R3C3</accession>
<dbReference type="SMART" id="SM00938">
    <property type="entry name" value="P-II"/>
    <property type="match status" value="1"/>
</dbReference>
<protein>
    <submittedName>
        <fullName evidence="1">Uncharacterized protein</fullName>
    </submittedName>
</protein>
<keyword evidence="2" id="KW-1185">Reference proteome</keyword>
<dbReference type="RefSeq" id="WP_184089794.1">
    <property type="nucleotide sequence ID" value="NZ_AP023367.1"/>
</dbReference>
<dbReference type="GO" id="GO:0006808">
    <property type="term" value="P:regulation of nitrogen utilization"/>
    <property type="evidence" value="ECO:0007669"/>
    <property type="project" value="InterPro"/>
</dbReference>
<dbReference type="AlphaFoldDB" id="A0A6S6R3C3"/>
<dbReference type="Gene3D" id="3.30.70.120">
    <property type="match status" value="1"/>
</dbReference>
<sequence>MEGIKPKILKKKLLVAIIDSIQEKQLTDIYLENHLPLNVVTHGHGTASSEMLDYLGLGETKKSLTISVISEDKISFILGLLAQKLHFEQPGKGVAFTLPISCISSIITSMDVENMANPSAGSVCEEKSMKKERKHELILIIVNQGYADQTMEAAKKAGANGGTVVHARGLGDAEAAKFLEITVQPEKELILILTNREDKMKIMESVNLEVGLTTQGKGIMFSLPVDETVGIGADM</sequence>
<dbReference type="PROSITE" id="PS51343">
    <property type="entry name" value="PII_GLNB_DOM"/>
    <property type="match status" value="1"/>
</dbReference>
<evidence type="ECO:0000313" key="1">
    <source>
        <dbReference type="EMBL" id="BCJ94557.1"/>
    </source>
</evidence>
<gene>
    <name evidence="1" type="ORF">acsn021_21260</name>
</gene>
<dbReference type="EMBL" id="AP023367">
    <property type="protein sequence ID" value="BCJ94557.1"/>
    <property type="molecule type" value="Genomic_DNA"/>
</dbReference>
<organism evidence="1 2">
    <name type="scientific">Anaerocolumna cellulosilytica</name>
    <dbReference type="NCBI Taxonomy" id="433286"/>
    <lineage>
        <taxon>Bacteria</taxon>
        <taxon>Bacillati</taxon>
        <taxon>Bacillota</taxon>
        <taxon>Clostridia</taxon>
        <taxon>Lachnospirales</taxon>
        <taxon>Lachnospiraceae</taxon>
        <taxon>Anaerocolumna</taxon>
    </lineage>
</organism>
<dbReference type="SUPFAM" id="SSF54913">
    <property type="entry name" value="GlnB-like"/>
    <property type="match status" value="2"/>
</dbReference>
<dbReference type="Proteomes" id="UP000515561">
    <property type="component" value="Chromosome"/>
</dbReference>
<evidence type="ECO:0000313" key="2">
    <source>
        <dbReference type="Proteomes" id="UP000515561"/>
    </source>
</evidence>